<keyword evidence="13" id="KW-1185">Reference proteome</keyword>
<dbReference type="Gene3D" id="4.10.1000.30">
    <property type="match status" value="1"/>
</dbReference>
<feature type="compositionally biased region" description="Basic and acidic residues" evidence="10">
    <location>
        <begin position="99"/>
        <end position="115"/>
    </location>
</feature>
<dbReference type="GO" id="GO:0005737">
    <property type="term" value="C:cytoplasm"/>
    <property type="evidence" value="ECO:0007669"/>
    <property type="project" value="TreeGrafter"/>
</dbReference>
<feature type="compositionally biased region" description="Basic residues" evidence="10">
    <location>
        <begin position="373"/>
        <end position="386"/>
    </location>
</feature>
<evidence type="ECO:0000259" key="11">
    <source>
        <dbReference type="PROSITE" id="PS50103"/>
    </source>
</evidence>
<comment type="caution">
    <text evidence="12">The sequence shown here is derived from an EMBL/GenBank/DDBJ whole genome shotgun (WGS) entry which is preliminary data.</text>
</comment>
<dbReference type="GO" id="GO:0043488">
    <property type="term" value="P:regulation of mRNA stability"/>
    <property type="evidence" value="ECO:0007669"/>
    <property type="project" value="InterPro"/>
</dbReference>
<accession>A0A9W9YD85</accession>
<evidence type="ECO:0000256" key="9">
    <source>
        <dbReference type="PROSITE-ProRule" id="PRU00723"/>
    </source>
</evidence>
<evidence type="ECO:0000256" key="3">
    <source>
        <dbReference type="ARBA" id="ARBA00015071"/>
    </source>
</evidence>
<sequence>MEIGNEISQKIRDVIKTKLKELGSYVDDELPDYIMVMLANKRSKEQMTEDLVLFLGSNTSSFTDWLVNIIQKLQDVTSLQENTEQSSLLTNESLPLETIKTEPVKNRERKDASLKDRRRSPQRMDAREEQLNQALKPSEKIEKQKMSSNVVKTVGLSSKGSARKRKHSSSDEEDSRTTNLHSIVKVKDRKPTLPLAKQASGNLLKKAVAEAHLSVNKLPVLSSSLKYDPTSPPSPIRSHSYEEKQQQKELLLQQHRELQKQFFQMKQQEVVEAEEEEEEDEEAGEDSDKEMEAESSELRENVQSDEEKSESKEPDEEHKELAEPQEPEEPVIELHVSETETLEYSEPVVPGDTRIVAFADSQAGGEDSDEERRKRRKKRRAVKSKKEKPSSPKFIVTLDGVDSDMEDKYDVEVKKEKKKKKKSKKNADVDDYEEIDTTEVTEEIKPTLETTCMPSPEKPSIKQITFDLDAAVDDESGDSPPNKPADKCKFWPDCKNGDECPFYHPEVTCRSFPNCRFGDSCRFIHPPCKFDGRCANSVCPYAHKLKNKQQTSPIAAPVSGFMFPSPSVLVPTSPIAQPAPCKFYPSCTKSDCPFYHPKPKPCRFGLNCTRPNCSFTHPAKPSSLKWVSPALHISERRFATSEQKVTSMPVL</sequence>
<dbReference type="Gene3D" id="4.10.1000.40">
    <property type="match status" value="1"/>
</dbReference>
<evidence type="ECO:0000256" key="2">
    <source>
        <dbReference type="ARBA" id="ARBA00008423"/>
    </source>
</evidence>
<keyword evidence="7 9" id="KW-0862">Zinc</keyword>
<feature type="compositionally biased region" description="Acidic residues" evidence="10">
    <location>
        <begin position="271"/>
        <end position="289"/>
    </location>
</feature>
<dbReference type="EMBL" id="MU827799">
    <property type="protein sequence ID" value="KAJ7327799.1"/>
    <property type="molecule type" value="Genomic_DNA"/>
</dbReference>
<organism evidence="12 13">
    <name type="scientific">Desmophyllum pertusum</name>
    <dbReference type="NCBI Taxonomy" id="174260"/>
    <lineage>
        <taxon>Eukaryota</taxon>
        <taxon>Metazoa</taxon>
        <taxon>Cnidaria</taxon>
        <taxon>Anthozoa</taxon>
        <taxon>Hexacorallia</taxon>
        <taxon>Scleractinia</taxon>
        <taxon>Caryophylliina</taxon>
        <taxon>Caryophylliidae</taxon>
        <taxon>Desmophyllum</taxon>
    </lineage>
</organism>
<feature type="compositionally biased region" description="Basic and acidic residues" evidence="10">
    <location>
        <begin position="290"/>
        <end position="322"/>
    </location>
</feature>
<comment type="subcellular location">
    <subcellularLocation>
        <location evidence="1">Nucleus</location>
    </subcellularLocation>
</comment>
<dbReference type="Gene3D" id="1.10.340.40">
    <property type="entry name" value="Nuclear abundant poly(A) RNA-bind protein 2, N-terminal domain"/>
    <property type="match status" value="1"/>
</dbReference>
<feature type="region of interest" description="Disordered" evidence="10">
    <location>
        <begin position="99"/>
        <end position="191"/>
    </location>
</feature>
<evidence type="ECO:0000313" key="12">
    <source>
        <dbReference type="EMBL" id="KAJ7327799.1"/>
    </source>
</evidence>
<evidence type="ECO:0000256" key="1">
    <source>
        <dbReference type="ARBA" id="ARBA00004123"/>
    </source>
</evidence>
<evidence type="ECO:0000256" key="10">
    <source>
        <dbReference type="SAM" id="MobiDB-lite"/>
    </source>
</evidence>
<dbReference type="AlphaFoldDB" id="A0A9W9YD85"/>
<keyword evidence="4 9" id="KW-0479">Metal-binding</keyword>
<gene>
    <name evidence="12" type="ORF">OS493_026075</name>
</gene>
<evidence type="ECO:0000256" key="6">
    <source>
        <dbReference type="ARBA" id="ARBA00022771"/>
    </source>
</evidence>
<dbReference type="Proteomes" id="UP001163046">
    <property type="component" value="Unassembled WGS sequence"/>
</dbReference>
<keyword evidence="6 9" id="KW-0863">Zinc-finger</keyword>
<evidence type="ECO:0000256" key="5">
    <source>
        <dbReference type="ARBA" id="ARBA00022737"/>
    </source>
</evidence>
<dbReference type="SMART" id="SM00356">
    <property type="entry name" value="ZnF_C3H1"/>
    <property type="match status" value="3"/>
</dbReference>
<dbReference type="InterPro" id="IPR043094">
    <property type="entry name" value="Nab2/ZC3H14_N_sf"/>
</dbReference>
<evidence type="ECO:0000313" key="13">
    <source>
        <dbReference type="Proteomes" id="UP001163046"/>
    </source>
</evidence>
<evidence type="ECO:0000256" key="8">
    <source>
        <dbReference type="ARBA" id="ARBA00023242"/>
    </source>
</evidence>
<dbReference type="Pfam" id="PF14608">
    <property type="entry name" value="zf-CCCH_2"/>
    <property type="match status" value="5"/>
</dbReference>
<feature type="zinc finger region" description="C3H1-type" evidence="9">
    <location>
        <begin position="495"/>
        <end position="528"/>
    </location>
</feature>
<reference evidence="12" key="1">
    <citation type="submission" date="2023-01" db="EMBL/GenBank/DDBJ databases">
        <title>Genome assembly of the deep-sea coral Lophelia pertusa.</title>
        <authorList>
            <person name="Herrera S."/>
            <person name="Cordes E."/>
        </authorList>
    </citation>
    <scope>NUCLEOTIDE SEQUENCE</scope>
    <source>
        <strain evidence="12">USNM1676648</strain>
        <tissue evidence="12">Polyp</tissue>
    </source>
</reference>
<feature type="compositionally biased region" description="Polar residues" evidence="10">
    <location>
        <begin position="146"/>
        <end position="160"/>
    </location>
</feature>
<feature type="region of interest" description="Disordered" evidence="10">
    <location>
        <begin position="263"/>
        <end position="430"/>
    </location>
</feature>
<dbReference type="GO" id="GO:0008270">
    <property type="term" value="F:zinc ion binding"/>
    <property type="evidence" value="ECO:0007669"/>
    <property type="project" value="UniProtKB-KW"/>
</dbReference>
<dbReference type="OrthoDB" id="5589010at2759"/>
<feature type="domain" description="C3H1-type" evidence="11">
    <location>
        <begin position="495"/>
        <end position="528"/>
    </location>
</feature>
<feature type="region of interest" description="Disordered" evidence="10">
    <location>
        <begin position="223"/>
        <end position="248"/>
    </location>
</feature>
<feature type="compositionally biased region" description="Basic and acidic residues" evidence="10">
    <location>
        <begin position="406"/>
        <end position="415"/>
    </location>
</feature>
<dbReference type="PANTHER" id="PTHR14738:SF29">
    <property type="entry name" value="ZINC FINGER CCCH DOMAIN-CONTAINING PROTEIN 14"/>
    <property type="match status" value="1"/>
</dbReference>
<protein>
    <recommendedName>
        <fullName evidence="3">Zinc finger CCCH domain-containing protein 14</fullName>
    </recommendedName>
</protein>
<proteinExistence type="inferred from homology"/>
<keyword evidence="8" id="KW-0539">Nucleus</keyword>
<dbReference type="FunFam" id="4.10.1000.40:FF:000006">
    <property type="entry name" value="Zinc finger CCCH domain-containing protein 14"/>
    <property type="match status" value="1"/>
</dbReference>
<dbReference type="PROSITE" id="PS50103">
    <property type="entry name" value="ZF_C3H1"/>
    <property type="match status" value="1"/>
</dbReference>
<dbReference type="InterPro" id="IPR040366">
    <property type="entry name" value="Nab2/ZC3H14"/>
</dbReference>
<dbReference type="GO" id="GO:0005634">
    <property type="term" value="C:nucleus"/>
    <property type="evidence" value="ECO:0007669"/>
    <property type="project" value="UniProtKB-SubCell"/>
</dbReference>
<comment type="similarity">
    <text evidence="2">Belongs to the ZC3H14 family.</text>
</comment>
<dbReference type="GO" id="GO:0008143">
    <property type="term" value="F:poly(A) binding"/>
    <property type="evidence" value="ECO:0007669"/>
    <property type="project" value="InterPro"/>
</dbReference>
<name>A0A9W9YD85_9CNID</name>
<keyword evidence="5" id="KW-0677">Repeat</keyword>
<dbReference type="PANTHER" id="PTHR14738">
    <property type="entry name" value="ZINC FINGER CCCH DOMAIN-CONTAINING PROTEIN 14"/>
    <property type="match status" value="1"/>
</dbReference>
<evidence type="ECO:0000256" key="7">
    <source>
        <dbReference type="ARBA" id="ARBA00022833"/>
    </source>
</evidence>
<dbReference type="InterPro" id="IPR000571">
    <property type="entry name" value="Znf_CCCH"/>
</dbReference>
<evidence type="ECO:0000256" key="4">
    <source>
        <dbReference type="ARBA" id="ARBA00022723"/>
    </source>
</evidence>